<dbReference type="InterPro" id="IPR034457">
    <property type="entry name" value="Organic_radical-activating"/>
</dbReference>
<dbReference type="InterPro" id="IPR013785">
    <property type="entry name" value="Aldolase_TIM"/>
</dbReference>
<reference evidence="7 8" key="1">
    <citation type="submission" date="2017-10" db="EMBL/GenBank/DDBJ databases">
        <title>Novel microbial diversity and functional potential in the marine mammal oral microbiome.</title>
        <authorList>
            <person name="Dudek N.K."/>
            <person name="Sun C.L."/>
            <person name="Burstein D."/>
            <person name="Kantor R.S."/>
            <person name="Aliaga Goltsman D.S."/>
            <person name="Bik E.M."/>
            <person name="Thomas B.C."/>
            <person name="Banfield J.F."/>
            <person name="Relman D.A."/>
        </authorList>
    </citation>
    <scope>NUCLEOTIDE SEQUENCE [LARGE SCALE GENOMIC DNA]</scope>
    <source>
        <strain evidence="7">DOLJORAL78_47_16</strain>
    </source>
</reference>
<gene>
    <name evidence="7" type="ORF">CSA56_11085</name>
</gene>
<comment type="caution">
    <text evidence="7">The sequence shown here is derived from an EMBL/GenBank/DDBJ whole genome shotgun (WGS) entry which is preliminary data.</text>
</comment>
<keyword evidence="5" id="KW-0408">Iron</keyword>
<dbReference type="GO" id="GO:0046872">
    <property type="term" value="F:metal ion binding"/>
    <property type="evidence" value="ECO:0007669"/>
    <property type="project" value="UniProtKB-KW"/>
</dbReference>
<organism evidence="7 8">
    <name type="scientific">candidate division KSB3 bacterium</name>
    <dbReference type="NCBI Taxonomy" id="2044937"/>
    <lineage>
        <taxon>Bacteria</taxon>
        <taxon>candidate division KSB3</taxon>
    </lineage>
</organism>
<evidence type="ECO:0000313" key="7">
    <source>
        <dbReference type="EMBL" id="PIE33650.1"/>
    </source>
</evidence>
<dbReference type="PANTHER" id="PTHR30352:SF2">
    <property type="entry name" value="ANAEROBIC RIBONUCLEOSIDE-TRIPHOSPHATE REDUCTASE-ACTIVATING PROTEIN"/>
    <property type="match status" value="1"/>
</dbReference>
<dbReference type="Gene3D" id="3.20.20.70">
    <property type="entry name" value="Aldolase class I"/>
    <property type="match status" value="1"/>
</dbReference>
<evidence type="ECO:0000256" key="6">
    <source>
        <dbReference type="ARBA" id="ARBA00023014"/>
    </source>
</evidence>
<dbReference type="EMBL" id="PDSK01000096">
    <property type="protein sequence ID" value="PIE33650.1"/>
    <property type="molecule type" value="Genomic_DNA"/>
</dbReference>
<comment type="cofactor">
    <cofactor evidence="1">
        <name>[4Fe-4S] cluster</name>
        <dbReference type="ChEBI" id="CHEBI:49883"/>
    </cofactor>
</comment>
<dbReference type="AlphaFoldDB" id="A0A2G6KE29"/>
<evidence type="ECO:0000256" key="5">
    <source>
        <dbReference type="ARBA" id="ARBA00023004"/>
    </source>
</evidence>
<keyword evidence="4" id="KW-0479">Metal-binding</keyword>
<keyword evidence="2" id="KW-0004">4Fe-4S</keyword>
<evidence type="ECO:0000256" key="4">
    <source>
        <dbReference type="ARBA" id="ARBA00022723"/>
    </source>
</evidence>
<evidence type="ECO:0000313" key="8">
    <source>
        <dbReference type="Proteomes" id="UP000230821"/>
    </source>
</evidence>
<evidence type="ECO:0000256" key="1">
    <source>
        <dbReference type="ARBA" id="ARBA00001966"/>
    </source>
</evidence>
<dbReference type="Proteomes" id="UP000230821">
    <property type="component" value="Unassembled WGS sequence"/>
</dbReference>
<proteinExistence type="predicted"/>
<dbReference type="InterPro" id="IPR012837">
    <property type="entry name" value="NrdG"/>
</dbReference>
<dbReference type="SFLD" id="SFLDG01063">
    <property type="entry name" value="activating_enzymes__group_1"/>
    <property type="match status" value="1"/>
</dbReference>
<dbReference type="SUPFAM" id="SSF102114">
    <property type="entry name" value="Radical SAM enzymes"/>
    <property type="match status" value="1"/>
</dbReference>
<accession>A0A2G6KE29</accession>
<dbReference type="InterPro" id="IPR007197">
    <property type="entry name" value="rSAM"/>
</dbReference>
<evidence type="ECO:0000256" key="2">
    <source>
        <dbReference type="ARBA" id="ARBA00022485"/>
    </source>
</evidence>
<keyword evidence="6" id="KW-0411">Iron-sulfur</keyword>
<dbReference type="InterPro" id="IPR058240">
    <property type="entry name" value="rSAM_sf"/>
</dbReference>
<dbReference type="Pfam" id="PF13353">
    <property type="entry name" value="Fer4_12"/>
    <property type="match status" value="1"/>
</dbReference>
<dbReference type="PANTHER" id="PTHR30352">
    <property type="entry name" value="PYRUVATE FORMATE-LYASE-ACTIVATING ENZYME"/>
    <property type="match status" value="1"/>
</dbReference>
<name>A0A2G6KE29_9BACT</name>
<dbReference type="SFLD" id="SFLDF00299">
    <property type="entry name" value="anaerobic_ribonucleoside-triph"/>
    <property type="match status" value="1"/>
</dbReference>
<dbReference type="SFLD" id="SFLDS00029">
    <property type="entry name" value="Radical_SAM"/>
    <property type="match status" value="1"/>
</dbReference>
<dbReference type="SFLD" id="SFLDG01066">
    <property type="entry name" value="organic_radical-activating_enz"/>
    <property type="match status" value="1"/>
</dbReference>
<dbReference type="GO" id="GO:0004748">
    <property type="term" value="F:ribonucleoside-diphosphate reductase activity, thioredoxin disulfide as acceptor"/>
    <property type="evidence" value="ECO:0007669"/>
    <property type="project" value="TreeGrafter"/>
</dbReference>
<protein>
    <submittedName>
        <fullName evidence="7">Uncharacterized protein</fullName>
    </submittedName>
</protein>
<dbReference type="GO" id="GO:0043365">
    <property type="term" value="F:[formate-C-acetyltransferase]-activating enzyme activity"/>
    <property type="evidence" value="ECO:0007669"/>
    <property type="project" value="InterPro"/>
</dbReference>
<sequence length="287" mass="32677">MIFSFDSSFILLFLHNIQRNRVILSLNKKRQKYFAITRKRSQEKIFTNPPKFYKNLLPSSDLHEISSDSNRKYLVRILLSSPYCEVEDIVYINLHKFLAHSTENGPGLRTVIWVQGCTLHCPGCFNPDTHDITVRQLISVGSLTQKILKIPDIEGVTISGGEPFLQAAALIELCQCLREVNLGIIVFSGFPYQRLIQSHEADWEQFLEVIDLLIAGPFVKAQACDFALKGSHNQTLHYLSDRYRAYRPLFEQTSNSVEIHIDEAGQILMTGFPSEGFLISPSDTIKK</sequence>
<dbReference type="GO" id="GO:0051539">
    <property type="term" value="F:4 iron, 4 sulfur cluster binding"/>
    <property type="evidence" value="ECO:0007669"/>
    <property type="project" value="UniProtKB-KW"/>
</dbReference>
<keyword evidence="3" id="KW-0949">S-adenosyl-L-methionine</keyword>
<evidence type="ECO:0000256" key="3">
    <source>
        <dbReference type="ARBA" id="ARBA00022691"/>
    </source>
</evidence>